<keyword evidence="6" id="KW-1185">Reference proteome</keyword>
<accession>A0A2S6G4A4</accession>
<evidence type="ECO:0000313" key="3">
    <source>
        <dbReference type="EMBL" id="PPK51808.1"/>
    </source>
</evidence>
<gene>
    <name evidence="4" type="ORF">B0H24_102269</name>
    <name evidence="3" type="ORF">BY455_10959</name>
</gene>
<evidence type="ECO:0000256" key="1">
    <source>
        <dbReference type="SAM" id="SignalP"/>
    </source>
</evidence>
<dbReference type="InterPro" id="IPR013320">
    <property type="entry name" value="ConA-like_dom_sf"/>
</dbReference>
<evidence type="ECO:0000313" key="4">
    <source>
        <dbReference type="EMBL" id="PPK53938.1"/>
    </source>
</evidence>
<feature type="signal peptide" evidence="1">
    <location>
        <begin position="1"/>
        <end position="20"/>
    </location>
</feature>
<evidence type="ECO:0000313" key="6">
    <source>
        <dbReference type="Proteomes" id="UP000239648"/>
    </source>
</evidence>
<reference evidence="3 6" key="1">
    <citation type="submission" date="2018-02" db="EMBL/GenBank/DDBJ databases">
        <title>Deep subsurface shale carbon reservoir microbial communities from Ohio and West Virginia, USA.</title>
        <authorList>
            <person name="Wrighton K."/>
        </authorList>
    </citation>
    <scope>NUCLEOTIDE SEQUENCE [LARGE SCALE GENOMIC DNA]</scope>
    <source>
        <strain evidence="3 6">UTICA-S1B6</strain>
    </source>
</reference>
<dbReference type="RefSeq" id="WP_104416865.1">
    <property type="nucleotide sequence ID" value="NZ_PTIT01000009.1"/>
</dbReference>
<dbReference type="Pfam" id="PF20419">
    <property type="entry name" value="DUF6701"/>
    <property type="match status" value="1"/>
</dbReference>
<keyword evidence="1" id="KW-0732">Signal</keyword>
<protein>
    <submittedName>
        <fullName evidence="4">MSHA biogenesis protein MshQ</fullName>
    </submittedName>
</protein>
<proteinExistence type="predicted"/>
<dbReference type="Proteomes" id="UP000239446">
    <property type="component" value="Unassembled WGS sequence"/>
</dbReference>
<feature type="domain" description="DUF6701" evidence="2">
    <location>
        <begin position="827"/>
        <end position="1418"/>
    </location>
</feature>
<dbReference type="EMBL" id="PTIU01000022">
    <property type="protein sequence ID" value="PPK53938.1"/>
    <property type="molecule type" value="Genomic_DNA"/>
</dbReference>
<dbReference type="Gene3D" id="2.60.120.200">
    <property type="match status" value="1"/>
</dbReference>
<dbReference type="Proteomes" id="UP000239648">
    <property type="component" value="Unassembled WGS sequence"/>
</dbReference>
<organism evidence="4 5">
    <name type="scientific">Marinobacter persicus</name>
    <dbReference type="NCBI Taxonomy" id="930118"/>
    <lineage>
        <taxon>Bacteria</taxon>
        <taxon>Pseudomonadati</taxon>
        <taxon>Pseudomonadota</taxon>
        <taxon>Gammaproteobacteria</taxon>
        <taxon>Pseudomonadales</taxon>
        <taxon>Marinobacteraceae</taxon>
        <taxon>Marinobacter</taxon>
    </lineage>
</organism>
<evidence type="ECO:0000259" key="2">
    <source>
        <dbReference type="Pfam" id="PF20419"/>
    </source>
</evidence>
<evidence type="ECO:0000313" key="5">
    <source>
        <dbReference type="Proteomes" id="UP000239446"/>
    </source>
</evidence>
<dbReference type="SUPFAM" id="SSF49899">
    <property type="entry name" value="Concanavalin A-like lectins/glucanases"/>
    <property type="match status" value="1"/>
</dbReference>
<dbReference type="Gene3D" id="2.60.120.260">
    <property type="entry name" value="Galactose-binding domain-like"/>
    <property type="match status" value="1"/>
</dbReference>
<reference evidence="4 5" key="2">
    <citation type="submission" date="2018-02" db="EMBL/GenBank/DDBJ databases">
        <title>Subsurface microbial communities from deep shales in Ohio and West Virginia, USA.</title>
        <authorList>
            <person name="Wrighton K."/>
        </authorList>
    </citation>
    <scope>NUCLEOTIDE SEQUENCE [LARGE SCALE GENOMIC DNA]</scope>
    <source>
        <strain evidence="4 5">UTICA-S1B9</strain>
    </source>
</reference>
<dbReference type="EMBL" id="PTIT01000009">
    <property type="protein sequence ID" value="PPK51808.1"/>
    <property type="molecule type" value="Genomic_DNA"/>
</dbReference>
<comment type="caution">
    <text evidence="4">The sequence shown here is derived from an EMBL/GenBank/DDBJ whole genome shotgun (WGS) entry which is preliminary data.</text>
</comment>
<name>A0A2S6G4A4_9GAMM</name>
<feature type="chain" id="PRO_5015473048" evidence="1">
    <location>
        <begin position="21"/>
        <end position="1420"/>
    </location>
</feature>
<dbReference type="OrthoDB" id="9790247at2"/>
<sequence>MIFFVIPFLIFLTLPSLAVAETAFFETGSVTVSDSIDSGNWETVTLRETYTNPVVIVGPVTHNNDRSLSARVRDVTASSFQVGFQSPCESEGYDCKPAGGWAAEAIRYWVVEEGVWEFPDGTRLEAGKLATSGVRSWWSNNWGFDTVTFQQSFSQRPAVLHSVNSFNDSDWITSSAWESGNDTGNPPDTSGMTLALEGAEAFWNHGSEVIGWVAIEPASGTNNGHSYVAGRLSSRDVDRHDDSCDTYSLTGFGAMPDLVASHNTMAGTNGGWLRFCGGELSASDFSAHIDEDQVNDSERTGLEEAIGWFAFESGSSGILTRPDTFCSGVNAIFCDDFDTGTLLGDGWTVNEYGDGQIDITGDTNSSPPASLSINGGEVVITSPAFDLSGATTVSLDYWWRRGGDSFSESPDNNEDLYIQYLDRSNNWRDLETLEGRGQEGEAGQSSFELPSGALHSGFRFRFLQWRGSGSNYDYWHIDDVILQSRSFTCQPENFNRTDLGADWVTDRSSGSFTPQIINNRLRMTEDVGNQATAATYQRTFPGADNLIQVEFDYYAYGGSGADGLAVVFSDASVTPQAGGYGGSLGYAQEPDGSGGFAGGWLGVGLDEYGNFANDNEGRQGGDGFTPDAVTIRGAAPDYAYIADSGELQNGIDSNNANNPYRYRITIDSRNNRTPELTVERRGLGTGNQFEQLIQETLSGQPPIPENMLLSLTGSTGASDNIHELDNLQICADKIGPVENLVDHFEIVHSGTGLTCSPEAVTIRACDNADCSQQFPDPVEVTMSPSGWVAGDTFTFTGTTTAELRVTSPGTVTLAIPTSDPGTKAFSDTLCDNGSGLLSANNCDMTFFDSGFDISVPDHVSDTLVQATIAAVRKDPVTEQCIPGFSNVTKPVFLWSDYVNPSSGSLDVYADSTAIPASQGGTTSLAFDGNGVATADLRYPDVGQVRLNARYEGSGDDAGLVMLGDSTFVARPDHFELQIPGNPAATNVLDNNDFVAAGADFEIHVSSINASGNVTPNFGKEVTPETVDLTEALVAPSGGDLPPLTGAFGNFGEDCNGNASTAGTACGLFRWPEVGIISLMPSLASGSYLATENVLGNEEPYVGRFIPDRFKVVVSEPGQVAPYCSVTTAFAYMGQGLSWKNGLQPALTLEALSAPYAPNAGGIPTRTRTRNYTLGDFQRLSAANLDPNRSPGSSDVTAVDVDGNPFPVSTSLNGGSLSVLDPGRLEYRFAPDDEVTYSKTPKSRVPSFTPDYRIELTNFSDADGVSSPQVPVAIDPVFGLDMRYGRLQMENAYGPETSGLEIPFQAEYYTSGGFVLNAADGCWAYNTADVSLDQSGLSGGSTSVTSLSDTLNGGVSPPGRGVLLEAPGAENRGDVIATFAVPLWLQGDFNDDGSLEDPSARATFGVYRGNDRIIYWQEVLN</sequence>
<dbReference type="InterPro" id="IPR046524">
    <property type="entry name" value="DUF6701"/>
</dbReference>